<dbReference type="Proteomes" id="UP000076858">
    <property type="component" value="Unassembled WGS sequence"/>
</dbReference>
<sequence length="57" mass="6777">MRHKRRAPSAPSSAMMNALRWMEKRLAKMLVRFCWLACLEEKDATHSFGRPFLRLRS</sequence>
<keyword evidence="2" id="KW-1185">Reference proteome</keyword>
<organism evidence="1 2">
    <name type="scientific">Daphnia magna</name>
    <dbReference type="NCBI Taxonomy" id="35525"/>
    <lineage>
        <taxon>Eukaryota</taxon>
        <taxon>Metazoa</taxon>
        <taxon>Ecdysozoa</taxon>
        <taxon>Arthropoda</taxon>
        <taxon>Crustacea</taxon>
        <taxon>Branchiopoda</taxon>
        <taxon>Diplostraca</taxon>
        <taxon>Cladocera</taxon>
        <taxon>Anomopoda</taxon>
        <taxon>Daphniidae</taxon>
        <taxon>Daphnia</taxon>
    </lineage>
</organism>
<evidence type="ECO:0000313" key="1">
    <source>
        <dbReference type="EMBL" id="KZS13998.1"/>
    </source>
</evidence>
<evidence type="ECO:0000313" key="2">
    <source>
        <dbReference type="Proteomes" id="UP000076858"/>
    </source>
</evidence>
<dbReference type="EMBL" id="LRGB01001005">
    <property type="protein sequence ID" value="KZS13998.1"/>
    <property type="molecule type" value="Genomic_DNA"/>
</dbReference>
<proteinExistence type="predicted"/>
<protein>
    <submittedName>
        <fullName evidence="1">Uncharacterized protein</fullName>
    </submittedName>
</protein>
<comment type="caution">
    <text evidence="1">The sequence shown here is derived from an EMBL/GenBank/DDBJ whole genome shotgun (WGS) entry which is preliminary data.</text>
</comment>
<accession>A0A164X9M5</accession>
<gene>
    <name evidence="1" type="ORF">APZ42_020624</name>
</gene>
<reference evidence="1 2" key="1">
    <citation type="submission" date="2016-03" db="EMBL/GenBank/DDBJ databases">
        <title>EvidentialGene: Evidence-directed Construction of Genes on Genomes.</title>
        <authorList>
            <person name="Gilbert D.G."/>
            <person name="Choi J.-H."/>
            <person name="Mockaitis K."/>
            <person name="Colbourne J."/>
            <person name="Pfrender M."/>
        </authorList>
    </citation>
    <scope>NUCLEOTIDE SEQUENCE [LARGE SCALE GENOMIC DNA]</scope>
    <source>
        <strain evidence="1 2">Xinb3</strain>
        <tissue evidence="1">Complete organism</tissue>
    </source>
</reference>
<name>A0A164X9M5_9CRUS</name>
<dbReference type="AlphaFoldDB" id="A0A164X9M5"/>